<comment type="similarity">
    <text evidence="4">Belongs to the WD repeat ASA1 family.</text>
</comment>
<dbReference type="InterPro" id="IPR019775">
    <property type="entry name" value="WD40_repeat_CS"/>
</dbReference>
<dbReference type="PROSITE" id="PS50294">
    <property type="entry name" value="WD_REPEATS_REGION"/>
    <property type="match status" value="1"/>
</dbReference>
<name>A0A1L9WRQ4_ASPA1</name>
<evidence type="ECO:0000256" key="6">
    <source>
        <dbReference type="ARBA" id="ARBA00040563"/>
    </source>
</evidence>
<feature type="repeat" description="WD" evidence="7">
    <location>
        <begin position="454"/>
        <end position="469"/>
    </location>
</feature>
<comment type="subunit">
    <text evidence="5">Component of the ASTRA chromatin remodeling machinery complex.</text>
</comment>
<dbReference type="InterPro" id="IPR001680">
    <property type="entry name" value="WD40_rpt"/>
</dbReference>
<dbReference type="OrthoDB" id="7668193at2759"/>
<evidence type="ECO:0000256" key="1">
    <source>
        <dbReference type="ARBA" id="ARBA00022574"/>
    </source>
</evidence>
<dbReference type="AlphaFoldDB" id="A0A1L9WRQ4"/>
<keyword evidence="1 7" id="KW-0853">WD repeat</keyword>
<dbReference type="InterPro" id="IPR036322">
    <property type="entry name" value="WD40_repeat_dom_sf"/>
</dbReference>
<feature type="compositionally biased region" description="Acidic residues" evidence="8">
    <location>
        <begin position="169"/>
        <end position="179"/>
    </location>
</feature>
<gene>
    <name evidence="9" type="ORF">ASPACDRAFT_15933</name>
</gene>
<feature type="region of interest" description="Disordered" evidence="8">
    <location>
        <begin position="403"/>
        <end position="426"/>
    </location>
</feature>
<dbReference type="InterPro" id="IPR015943">
    <property type="entry name" value="WD40/YVTN_repeat-like_dom_sf"/>
</dbReference>
<dbReference type="GeneID" id="30970971"/>
<evidence type="ECO:0000313" key="9">
    <source>
        <dbReference type="EMBL" id="OJJ98697.1"/>
    </source>
</evidence>
<dbReference type="SMART" id="SM00320">
    <property type="entry name" value="WD40"/>
    <property type="match status" value="5"/>
</dbReference>
<proteinExistence type="inferred from homology"/>
<keyword evidence="10" id="KW-1185">Reference proteome</keyword>
<evidence type="ECO:0000256" key="5">
    <source>
        <dbReference type="ARBA" id="ARBA00038749"/>
    </source>
</evidence>
<dbReference type="PROSITE" id="PS50082">
    <property type="entry name" value="WD_REPEATS_2"/>
    <property type="match status" value="2"/>
</dbReference>
<organism evidence="9 10">
    <name type="scientific">Aspergillus aculeatus (strain ATCC 16872 / CBS 172.66 / WB 5094)</name>
    <dbReference type="NCBI Taxonomy" id="690307"/>
    <lineage>
        <taxon>Eukaryota</taxon>
        <taxon>Fungi</taxon>
        <taxon>Dikarya</taxon>
        <taxon>Ascomycota</taxon>
        <taxon>Pezizomycotina</taxon>
        <taxon>Eurotiomycetes</taxon>
        <taxon>Eurotiomycetidae</taxon>
        <taxon>Eurotiales</taxon>
        <taxon>Aspergillaceae</taxon>
        <taxon>Aspergillus</taxon>
        <taxon>Aspergillus subgen. Circumdati</taxon>
    </lineage>
</organism>
<dbReference type="Proteomes" id="UP000184546">
    <property type="component" value="Unassembled WGS sequence"/>
</dbReference>
<feature type="compositionally biased region" description="Low complexity" evidence="8">
    <location>
        <begin position="416"/>
        <end position="426"/>
    </location>
</feature>
<dbReference type="OMA" id="WHKEGVY"/>
<feature type="repeat" description="WD" evidence="7">
    <location>
        <begin position="16"/>
        <end position="57"/>
    </location>
</feature>
<feature type="compositionally biased region" description="Acidic residues" evidence="8">
    <location>
        <begin position="404"/>
        <end position="415"/>
    </location>
</feature>
<evidence type="ECO:0000256" key="2">
    <source>
        <dbReference type="ARBA" id="ARBA00022737"/>
    </source>
</evidence>
<dbReference type="EMBL" id="KV878979">
    <property type="protein sequence ID" value="OJJ98697.1"/>
    <property type="molecule type" value="Genomic_DNA"/>
</dbReference>
<comment type="function">
    <text evidence="3">Component of the ASTRA complex involved in chromatin remodeling.</text>
</comment>
<evidence type="ECO:0000256" key="8">
    <source>
        <dbReference type="SAM" id="MobiDB-lite"/>
    </source>
</evidence>
<dbReference type="RefSeq" id="XP_020055037.1">
    <property type="nucleotide sequence ID" value="XM_020197157.2"/>
</dbReference>
<accession>A0A1L9WRQ4</accession>
<dbReference type="SUPFAM" id="SSF50978">
    <property type="entry name" value="WD40 repeat-like"/>
    <property type="match status" value="1"/>
</dbReference>
<feature type="non-terminal residue" evidence="9">
    <location>
        <position position="469"/>
    </location>
</feature>
<evidence type="ECO:0000256" key="3">
    <source>
        <dbReference type="ARBA" id="ARBA00037338"/>
    </source>
</evidence>
<dbReference type="Pfam" id="PF00400">
    <property type="entry name" value="WD40"/>
    <property type="match status" value="4"/>
</dbReference>
<evidence type="ECO:0000256" key="7">
    <source>
        <dbReference type="PROSITE-ProRule" id="PRU00221"/>
    </source>
</evidence>
<evidence type="ECO:0000256" key="4">
    <source>
        <dbReference type="ARBA" id="ARBA00037931"/>
    </source>
</evidence>
<dbReference type="STRING" id="690307.A0A1L9WRQ4"/>
<dbReference type="PROSITE" id="PS00678">
    <property type="entry name" value="WD_REPEATS_1"/>
    <property type="match status" value="2"/>
</dbReference>
<dbReference type="VEuPathDB" id="FungiDB:ASPACDRAFT_15933"/>
<dbReference type="Gene3D" id="2.130.10.10">
    <property type="entry name" value="YVTN repeat-like/Quinoprotein amine dehydrogenase"/>
    <property type="match status" value="2"/>
</dbReference>
<feature type="region of interest" description="Disordered" evidence="8">
    <location>
        <begin position="162"/>
        <end position="191"/>
    </location>
</feature>
<reference evidence="10" key="1">
    <citation type="journal article" date="2017" name="Genome Biol.">
        <title>Comparative genomics reveals high biological diversity and specific adaptations in the industrially and medically important fungal genus Aspergillus.</title>
        <authorList>
            <person name="de Vries R.P."/>
            <person name="Riley R."/>
            <person name="Wiebenga A."/>
            <person name="Aguilar-Osorio G."/>
            <person name="Amillis S."/>
            <person name="Uchima C.A."/>
            <person name="Anderluh G."/>
            <person name="Asadollahi M."/>
            <person name="Askin M."/>
            <person name="Barry K."/>
            <person name="Battaglia E."/>
            <person name="Bayram O."/>
            <person name="Benocci T."/>
            <person name="Braus-Stromeyer S.A."/>
            <person name="Caldana C."/>
            <person name="Canovas D."/>
            <person name="Cerqueira G.C."/>
            <person name="Chen F."/>
            <person name="Chen W."/>
            <person name="Choi C."/>
            <person name="Clum A."/>
            <person name="Dos Santos R.A."/>
            <person name="Damasio A.R."/>
            <person name="Diallinas G."/>
            <person name="Emri T."/>
            <person name="Fekete E."/>
            <person name="Flipphi M."/>
            <person name="Freyberg S."/>
            <person name="Gallo A."/>
            <person name="Gournas C."/>
            <person name="Habgood R."/>
            <person name="Hainaut M."/>
            <person name="Harispe M.L."/>
            <person name="Henrissat B."/>
            <person name="Hilden K.S."/>
            <person name="Hope R."/>
            <person name="Hossain A."/>
            <person name="Karabika E."/>
            <person name="Karaffa L."/>
            <person name="Karanyi Z."/>
            <person name="Krasevec N."/>
            <person name="Kuo A."/>
            <person name="Kusch H."/>
            <person name="LaButti K."/>
            <person name="Lagendijk E.L."/>
            <person name="Lapidus A."/>
            <person name="Levasseur A."/>
            <person name="Lindquist E."/>
            <person name="Lipzen A."/>
            <person name="Logrieco A.F."/>
            <person name="MacCabe A."/>
            <person name="Maekelae M.R."/>
            <person name="Malavazi I."/>
            <person name="Melin P."/>
            <person name="Meyer V."/>
            <person name="Mielnichuk N."/>
            <person name="Miskei M."/>
            <person name="Molnar A.P."/>
            <person name="Mule G."/>
            <person name="Ngan C.Y."/>
            <person name="Orejas M."/>
            <person name="Orosz E."/>
            <person name="Ouedraogo J.P."/>
            <person name="Overkamp K.M."/>
            <person name="Park H.-S."/>
            <person name="Perrone G."/>
            <person name="Piumi F."/>
            <person name="Punt P.J."/>
            <person name="Ram A.F."/>
            <person name="Ramon A."/>
            <person name="Rauscher S."/>
            <person name="Record E."/>
            <person name="Riano-Pachon D.M."/>
            <person name="Robert V."/>
            <person name="Roehrig J."/>
            <person name="Ruller R."/>
            <person name="Salamov A."/>
            <person name="Salih N.S."/>
            <person name="Samson R.A."/>
            <person name="Sandor E."/>
            <person name="Sanguinetti M."/>
            <person name="Schuetze T."/>
            <person name="Sepcic K."/>
            <person name="Shelest E."/>
            <person name="Sherlock G."/>
            <person name="Sophianopoulou V."/>
            <person name="Squina F.M."/>
            <person name="Sun H."/>
            <person name="Susca A."/>
            <person name="Todd R.B."/>
            <person name="Tsang A."/>
            <person name="Unkles S.E."/>
            <person name="van de Wiele N."/>
            <person name="van Rossen-Uffink D."/>
            <person name="Oliveira J.V."/>
            <person name="Vesth T.C."/>
            <person name="Visser J."/>
            <person name="Yu J.-H."/>
            <person name="Zhou M."/>
            <person name="Andersen M.R."/>
            <person name="Archer D.B."/>
            <person name="Baker S.E."/>
            <person name="Benoit I."/>
            <person name="Brakhage A.A."/>
            <person name="Braus G.H."/>
            <person name="Fischer R."/>
            <person name="Frisvad J.C."/>
            <person name="Goldman G.H."/>
            <person name="Houbraken J."/>
            <person name="Oakley B."/>
            <person name="Pocsi I."/>
            <person name="Scazzocchio C."/>
            <person name="Seiboth B."/>
            <person name="vanKuyk P.A."/>
            <person name="Wortman J."/>
            <person name="Dyer P.S."/>
            <person name="Grigoriev I.V."/>
        </authorList>
    </citation>
    <scope>NUCLEOTIDE SEQUENCE [LARGE SCALE GENOMIC DNA]</scope>
    <source>
        <strain evidence="10">ATCC 16872 / CBS 172.66 / WB 5094</strain>
    </source>
</reference>
<keyword evidence="2" id="KW-0677">Repeat</keyword>
<evidence type="ECO:0000313" key="10">
    <source>
        <dbReference type="Proteomes" id="UP000184546"/>
    </source>
</evidence>
<dbReference type="PANTHER" id="PTHR19854">
    <property type="entry name" value="TRANSDUCIN BETA-LIKE 3"/>
    <property type="match status" value="1"/>
</dbReference>
<protein>
    <recommendedName>
        <fullName evidence="6">ASTRA-associated protein 1</fullName>
    </recommendedName>
</protein>
<dbReference type="PANTHER" id="PTHR19854:SF1">
    <property type="entry name" value="GUANINE NUCLEOTIDE-BINDING PROTEIN SUBUNIT BETA-LIKE PROTEIN 1"/>
    <property type="match status" value="1"/>
</dbReference>
<sequence length="469" mass="50110">MTPPQTQPPATPTYILRGHAAQIHSLHIYHHNLRLLSGDADGWIAVWDLVSKRPVAVWKAHDGAVLGVYARFREDGSSGSSGSSGVTEVFTHGRDHKLRVWRFSVAEEVELRRGLPVDFGGAFTAGVEDGGRQPWLVHSLPVNALNFCAFAWVDLSALPSGPASVPSDGDGDGGAEAEPEPPSQDKPTFTSIPTSPVLIAVPNALNSGAIDLFHLPTERRVCTIPADGEVKTGMVMALTLFLCPAERALHVAAAYEDGSVMVFRSPISVQGLTLQQQGSAPTWKWQKLYASRAHDQPVLSIDAAPSGQWVFSSAADAKVVMHPFLRKAGAGGLASEQPVKVVKTRHAGQQGLRVRSDGRILATAGWDSRVRVYSCKTLKEVAVLKWHKEGCYAVAFAGVGTGDGDGDEGEGEVETENGVGASERTLTGLNGKGGGLAAVHRRLRNHKVQNTHWLAAGSKDGKISLWDIY</sequence>